<keyword evidence="3" id="KW-1185">Reference proteome</keyword>
<dbReference type="GO" id="GO:0005524">
    <property type="term" value="F:ATP binding"/>
    <property type="evidence" value="ECO:0007669"/>
    <property type="project" value="InterPro"/>
</dbReference>
<protein>
    <submittedName>
        <fullName evidence="2">Peptidase</fullName>
    </submittedName>
</protein>
<evidence type="ECO:0000313" key="3">
    <source>
        <dbReference type="Proteomes" id="UP000078596"/>
    </source>
</evidence>
<dbReference type="Proteomes" id="UP000078596">
    <property type="component" value="Chromosome"/>
</dbReference>
<feature type="domain" description="Peptidase C39" evidence="1">
    <location>
        <begin position="74"/>
        <end position="204"/>
    </location>
</feature>
<dbReference type="KEGG" id="haz:A9404_05720"/>
<organism evidence="2 3">
    <name type="scientific">Halothiobacillus diazotrophicus</name>
    <dbReference type="NCBI Taxonomy" id="1860122"/>
    <lineage>
        <taxon>Bacteria</taxon>
        <taxon>Pseudomonadati</taxon>
        <taxon>Pseudomonadota</taxon>
        <taxon>Gammaproteobacteria</taxon>
        <taxon>Chromatiales</taxon>
        <taxon>Halothiobacillaceae</taxon>
        <taxon>Halothiobacillus</taxon>
    </lineage>
</organism>
<name>A0A191ZGG2_9GAMM</name>
<accession>A0A191ZGG2</accession>
<gene>
    <name evidence="2" type="ORF">A9404_05720</name>
</gene>
<dbReference type="PROSITE" id="PS50990">
    <property type="entry name" value="PEPTIDASE_C39"/>
    <property type="match status" value="1"/>
</dbReference>
<dbReference type="AlphaFoldDB" id="A0A191ZGG2"/>
<dbReference type="EMBL" id="CP016027">
    <property type="protein sequence ID" value="ANJ66942.1"/>
    <property type="molecule type" value="Genomic_DNA"/>
</dbReference>
<dbReference type="STRING" id="1860122.A9404_05720"/>
<dbReference type="Pfam" id="PF03412">
    <property type="entry name" value="Peptidase_C39"/>
    <property type="match status" value="1"/>
</dbReference>
<dbReference type="RefSeq" id="WP_066099304.1">
    <property type="nucleotide sequence ID" value="NZ_CP016027.1"/>
</dbReference>
<dbReference type="InterPro" id="IPR005074">
    <property type="entry name" value="Peptidase_C39"/>
</dbReference>
<evidence type="ECO:0000313" key="2">
    <source>
        <dbReference type="EMBL" id="ANJ66942.1"/>
    </source>
</evidence>
<sequence>MRRLFNQWLVVQRASKKSQLATVTLVVLLTAGGMVGAPARAAEIRFGDILPNGAILTKPVISMQERRYLNVVRQQYDFSCGAAALATILRYAYGLRLGEETVLSGMLGVANPELVRTRGFSLLDMKEYLAELGYRGRGYRIDLARLESIHVPTIVLMNVNGYNHFVVLKSVSDGYVHIADPALGNRRYPLAKFLETWPSRTIFAVIGPGFDRHTALLDATDIPSAKNLQERSGGVPKAELLDFGFTHADLF</sequence>
<reference evidence="2 3" key="1">
    <citation type="submission" date="2016-06" db="EMBL/GenBank/DDBJ databases">
        <title>Insight into the functional genes involving in sulfur oxidation in Pearl River water.</title>
        <authorList>
            <person name="Luo J."/>
            <person name="Tan X."/>
            <person name="Lin W."/>
        </authorList>
    </citation>
    <scope>NUCLEOTIDE SEQUENCE [LARGE SCALE GENOMIC DNA]</scope>
    <source>
        <strain evidence="2 3">LS2</strain>
    </source>
</reference>
<evidence type="ECO:0000259" key="1">
    <source>
        <dbReference type="PROSITE" id="PS50990"/>
    </source>
</evidence>
<dbReference type="GO" id="GO:0006508">
    <property type="term" value="P:proteolysis"/>
    <property type="evidence" value="ECO:0007669"/>
    <property type="project" value="InterPro"/>
</dbReference>
<dbReference type="Gene3D" id="3.90.70.10">
    <property type="entry name" value="Cysteine proteinases"/>
    <property type="match status" value="1"/>
</dbReference>
<dbReference type="GO" id="GO:0016020">
    <property type="term" value="C:membrane"/>
    <property type="evidence" value="ECO:0007669"/>
    <property type="project" value="InterPro"/>
</dbReference>
<dbReference type="CDD" id="cd02423">
    <property type="entry name" value="Peptidase_C39G"/>
    <property type="match status" value="1"/>
</dbReference>
<proteinExistence type="predicted"/>
<dbReference type="GO" id="GO:0008233">
    <property type="term" value="F:peptidase activity"/>
    <property type="evidence" value="ECO:0007669"/>
    <property type="project" value="InterPro"/>
</dbReference>